<comment type="caution">
    <text evidence="1">The sequence shown here is derived from an EMBL/GenBank/DDBJ whole genome shotgun (WGS) entry which is preliminary data.</text>
</comment>
<proteinExistence type="predicted"/>
<organism evidence="1 2">
    <name type="scientific">Mangrovactinospora gilvigrisea</name>
    <dbReference type="NCBI Taxonomy" id="1428644"/>
    <lineage>
        <taxon>Bacteria</taxon>
        <taxon>Bacillati</taxon>
        <taxon>Actinomycetota</taxon>
        <taxon>Actinomycetes</taxon>
        <taxon>Kitasatosporales</taxon>
        <taxon>Streptomycetaceae</taxon>
        <taxon>Mangrovactinospora</taxon>
    </lineage>
</organism>
<dbReference type="AlphaFoldDB" id="A0A1J7BIX3"/>
<protein>
    <submittedName>
        <fullName evidence="1">Uncharacterized protein</fullName>
    </submittedName>
</protein>
<evidence type="ECO:0000313" key="1">
    <source>
        <dbReference type="EMBL" id="OIV38590.1"/>
    </source>
</evidence>
<dbReference type="Proteomes" id="UP000243342">
    <property type="component" value="Unassembled WGS sequence"/>
</dbReference>
<accession>A0A1J7BIX3</accession>
<gene>
    <name evidence="1" type="ORF">BIV57_04870</name>
</gene>
<name>A0A1J7BIX3_9ACTN</name>
<reference evidence="1 2" key="1">
    <citation type="submission" date="2016-10" db="EMBL/GenBank/DDBJ databases">
        <title>Genome sequence of Streptomyces gilvigriseus MUSC 26.</title>
        <authorList>
            <person name="Lee L.-H."/>
            <person name="Ser H.-L."/>
        </authorList>
    </citation>
    <scope>NUCLEOTIDE SEQUENCE [LARGE SCALE GENOMIC DNA]</scope>
    <source>
        <strain evidence="1 2">MUSC 26</strain>
    </source>
</reference>
<dbReference type="EMBL" id="MLCF01000017">
    <property type="protein sequence ID" value="OIV38590.1"/>
    <property type="molecule type" value="Genomic_DNA"/>
</dbReference>
<sequence>MVRPAALAPLEYAYSDRGYHADDFQAPAPTRGVRVIVRARSVQADAGAGAGASAAAAAAAARAVTTASTAASSSGVAAPRSMRMTG</sequence>
<keyword evidence="2" id="KW-1185">Reference proteome</keyword>
<evidence type="ECO:0000313" key="2">
    <source>
        <dbReference type="Proteomes" id="UP000243342"/>
    </source>
</evidence>